<protein>
    <submittedName>
        <fullName evidence="7">GTP-binding protein 6</fullName>
    </submittedName>
</protein>
<dbReference type="PANTHER" id="PTHR10229:SF0">
    <property type="entry name" value="GTP-BINDING PROTEIN 6-RELATED"/>
    <property type="match status" value="1"/>
</dbReference>
<keyword evidence="3" id="KW-0460">Magnesium</keyword>
<dbReference type="InterPro" id="IPR006073">
    <property type="entry name" value="GTP-bd"/>
</dbReference>
<evidence type="ECO:0000256" key="5">
    <source>
        <dbReference type="SAM" id="Coils"/>
    </source>
</evidence>
<dbReference type="InterPro" id="IPR016496">
    <property type="entry name" value="GTPase_HflX"/>
</dbReference>
<evidence type="ECO:0000313" key="7">
    <source>
        <dbReference type="EMBL" id="CAG6622902.1"/>
    </source>
</evidence>
<keyword evidence="5" id="KW-0175">Coiled coil</keyword>
<dbReference type="GO" id="GO:0046872">
    <property type="term" value="F:metal ion binding"/>
    <property type="evidence" value="ECO:0007669"/>
    <property type="project" value="UniProtKB-KW"/>
</dbReference>
<organism evidence="7">
    <name type="scientific">Cacopsylla melanoneura</name>
    <dbReference type="NCBI Taxonomy" id="428564"/>
    <lineage>
        <taxon>Eukaryota</taxon>
        <taxon>Metazoa</taxon>
        <taxon>Ecdysozoa</taxon>
        <taxon>Arthropoda</taxon>
        <taxon>Hexapoda</taxon>
        <taxon>Insecta</taxon>
        <taxon>Pterygota</taxon>
        <taxon>Neoptera</taxon>
        <taxon>Paraneoptera</taxon>
        <taxon>Hemiptera</taxon>
        <taxon>Sternorrhyncha</taxon>
        <taxon>Psylloidea</taxon>
        <taxon>Psyllidae</taxon>
        <taxon>Psyllinae</taxon>
        <taxon>Cacopsylla</taxon>
    </lineage>
</organism>
<dbReference type="GO" id="GO:0005525">
    <property type="term" value="F:GTP binding"/>
    <property type="evidence" value="ECO:0007669"/>
    <property type="project" value="UniProtKB-KW"/>
</dbReference>
<feature type="domain" description="Hflx-type G" evidence="6">
    <location>
        <begin position="271"/>
        <end position="436"/>
    </location>
</feature>
<dbReference type="InterPro" id="IPR042108">
    <property type="entry name" value="GTPase_HflX_N_sf"/>
</dbReference>
<dbReference type="InterPro" id="IPR030394">
    <property type="entry name" value="G_HFLX_dom"/>
</dbReference>
<evidence type="ECO:0000256" key="2">
    <source>
        <dbReference type="ARBA" id="ARBA00022741"/>
    </source>
</evidence>
<sequence>MFCFLRQACRSVMCQSFVKTPRVQQFTLPMTYPLIPLVTRWISTSKTMSSDNISDDDLEESKEFRDMFEDVNTGFLNTDHQVFVIQPFIKWGKKMKRNTTREFMLAESKALVTSIQGWSVIDSTIISVLSFDKKYVFGKGNLELLKNQVRANPRISAVFVSVDVLKLHQQKALQDIFQVPVFDRYMIVIQIFKAHAFSPEARLQISMAELPYLWTRCRTIEDATNMNITKGFLESKRMVLMEREQKLKKALNKLKSQRELVRNNKQRQEFPVVAVVGYTNCGKTTLIKALTEDAKLVPRNQLFATLDVTTHEGILPNKLKLLYVDTIGFISSIPTTLIEPFKVTLEDALLADIIIHVVDISNPDYLQQKEHVDATLQQLEIDEKVLEHVLVVGNKMDALPAGQRVTEQYDLLISAKKGIGLIELQEKIQDILLEATGRKSVTMRVRNGGVEYQWLMKHTAVSSVREDENSAEHLLLDVVMTEALLNKFKHEFISSTRKRG</sequence>
<dbReference type="NCBIfam" id="TIGR03156">
    <property type="entry name" value="GTP_HflX"/>
    <property type="match status" value="1"/>
</dbReference>
<dbReference type="SUPFAM" id="SSF52540">
    <property type="entry name" value="P-loop containing nucleoside triphosphate hydrolases"/>
    <property type="match status" value="1"/>
</dbReference>
<name>A0A8D8ME82_9HEMI</name>
<dbReference type="AlphaFoldDB" id="A0A8D8ME82"/>
<accession>A0A8D8ME82</accession>
<dbReference type="Pfam" id="PF01926">
    <property type="entry name" value="MMR_HSR1"/>
    <property type="match status" value="1"/>
</dbReference>
<dbReference type="Gene3D" id="3.40.50.11060">
    <property type="entry name" value="GTPase HflX, N-terminal domain"/>
    <property type="match status" value="1"/>
</dbReference>
<feature type="coiled-coil region" evidence="5">
    <location>
        <begin position="237"/>
        <end position="267"/>
    </location>
</feature>
<dbReference type="PANTHER" id="PTHR10229">
    <property type="entry name" value="GTP-BINDING PROTEIN HFLX"/>
    <property type="match status" value="1"/>
</dbReference>
<keyword evidence="1" id="KW-0479">Metal-binding</keyword>
<dbReference type="Pfam" id="PF16360">
    <property type="entry name" value="GTP-bdg_M"/>
    <property type="match status" value="1"/>
</dbReference>
<dbReference type="Pfam" id="PF13167">
    <property type="entry name" value="GTP-bdg_N"/>
    <property type="match status" value="1"/>
</dbReference>
<dbReference type="InterPro" id="IPR032305">
    <property type="entry name" value="GTP-bd_M"/>
</dbReference>
<evidence type="ECO:0000259" key="6">
    <source>
        <dbReference type="PROSITE" id="PS51705"/>
    </source>
</evidence>
<keyword evidence="2" id="KW-0547">Nucleotide-binding</keyword>
<dbReference type="GO" id="GO:0005737">
    <property type="term" value="C:cytoplasm"/>
    <property type="evidence" value="ECO:0007669"/>
    <property type="project" value="TreeGrafter"/>
</dbReference>
<dbReference type="GO" id="GO:0043022">
    <property type="term" value="F:ribosome binding"/>
    <property type="evidence" value="ECO:0007669"/>
    <property type="project" value="TreeGrafter"/>
</dbReference>
<dbReference type="FunFam" id="3.40.50.300:FF:000886">
    <property type="entry name" value="Putative GTP-binding protein 6"/>
    <property type="match status" value="1"/>
</dbReference>
<proteinExistence type="predicted"/>
<dbReference type="CDD" id="cd01878">
    <property type="entry name" value="HflX"/>
    <property type="match status" value="1"/>
</dbReference>
<dbReference type="InterPro" id="IPR027417">
    <property type="entry name" value="P-loop_NTPase"/>
</dbReference>
<dbReference type="InterPro" id="IPR025121">
    <property type="entry name" value="GTPase_HflX_N"/>
</dbReference>
<dbReference type="Gene3D" id="3.40.50.300">
    <property type="entry name" value="P-loop containing nucleotide triphosphate hydrolases"/>
    <property type="match status" value="1"/>
</dbReference>
<evidence type="ECO:0000256" key="1">
    <source>
        <dbReference type="ARBA" id="ARBA00022723"/>
    </source>
</evidence>
<dbReference type="PROSITE" id="PS51705">
    <property type="entry name" value="G_HFLX"/>
    <property type="match status" value="1"/>
</dbReference>
<evidence type="ECO:0000256" key="3">
    <source>
        <dbReference type="ARBA" id="ARBA00022842"/>
    </source>
</evidence>
<reference evidence="7" key="1">
    <citation type="submission" date="2021-05" db="EMBL/GenBank/DDBJ databases">
        <authorList>
            <person name="Alioto T."/>
            <person name="Alioto T."/>
            <person name="Gomez Garrido J."/>
        </authorList>
    </citation>
    <scope>NUCLEOTIDE SEQUENCE</scope>
</reference>
<dbReference type="EMBL" id="HBUF01053621">
    <property type="protein sequence ID" value="CAG6622902.1"/>
    <property type="molecule type" value="Transcribed_RNA"/>
</dbReference>
<dbReference type="EMBL" id="HBUF01395688">
    <property type="protein sequence ID" value="CAG6735441.1"/>
    <property type="molecule type" value="Transcribed_RNA"/>
</dbReference>
<evidence type="ECO:0000256" key="4">
    <source>
        <dbReference type="ARBA" id="ARBA00023134"/>
    </source>
</evidence>
<keyword evidence="4" id="KW-0342">GTP-binding</keyword>